<evidence type="ECO:0000313" key="3">
    <source>
        <dbReference type="Proteomes" id="UP000825729"/>
    </source>
</evidence>
<gene>
    <name evidence="2" type="ORF">H6P81_014826</name>
</gene>
<keyword evidence="1" id="KW-1133">Transmembrane helix</keyword>
<dbReference type="Proteomes" id="UP000825729">
    <property type="component" value="Unassembled WGS sequence"/>
</dbReference>
<evidence type="ECO:0000256" key="1">
    <source>
        <dbReference type="SAM" id="Phobius"/>
    </source>
</evidence>
<dbReference type="PANTHER" id="PTHR34125">
    <property type="entry name" value="OS01G0762900 PROTEIN"/>
    <property type="match status" value="1"/>
</dbReference>
<evidence type="ECO:0008006" key="4">
    <source>
        <dbReference type="Google" id="ProtNLM"/>
    </source>
</evidence>
<sequence length="94" mass="9949">MEAVEKLLKFKFHLLGAAAAVSLAAAIYYAAPNFVTVVTYFWPLLVSTALFLAAVVFFGRVTPVESAGDAGGELLDYVAGKPEDAIPEGAQKLE</sequence>
<keyword evidence="1" id="KW-0472">Membrane</keyword>
<feature type="transmembrane region" description="Helical" evidence="1">
    <location>
        <begin position="12"/>
        <end position="31"/>
    </location>
</feature>
<dbReference type="PANTHER" id="PTHR34125:SF7">
    <property type="entry name" value="TRANSMEMBRANE PROTEIN"/>
    <property type="match status" value="1"/>
</dbReference>
<protein>
    <recommendedName>
        <fullName evidence="4">Dolichol-phosphate mannosyltransferase subunit 3</fullName>
    </recommendedName>
</protein>
<dbReference type="AlphaFoldDB" id="A0AAV7E6M6"/>
<comment type="caution">
    <text evidence="2">The sequence shown here is derived from an EMBL/GenBank/DDBJ whole genome shotgun (WGS) entry which is preliminary data.</text>
</comment>
<evidence type="ECO:0000313" key="2">
    <source>
        <dbReference type="EMBL" id="KAG9443486.1"/>
    </source>
</evidence>
<feature type="transmembrane region" description="Helical" evidence="1">
    <location>
        <begin position="37"/>
        <end position="58"/>
    </location>
</feature>
<accession>A0AAV7E6M6</accession>
<keyword evidence="3" id="KW-1185">Reference proteome</keyword>
<organism evidence="2 3">
    <name type="scientific">Aristolochia fimbriata</name>
    <name type="common">White veined hardy Dutchman's pipe vine</name>
    <dbReference type="NCBI Taxonomy" id="158543"/>
    <lineage>
        <taxon>Eukaryota</taxon>
        <taxon>Viridiplantae</taxon>
        <taxon>Streptophyta</taxon>
        <taxon>Embryophyta</taxon>
        <taxon>Tracheophyta</taxon>
        <taxon>Spermatophyta</taxon>
        <taxon>Magnoliopsida</taxon>
        <taxon>Magnoliidae</taxon>
        <taxon>Piperales</taxon>
        <taxon>Aristolochiaceae</taxon>
        <taxon>Aristolochia</taxon>
    </lineage>
</organism>
<dbReference type="EMBL" id="JAINDJ010000006">
    <property type="protein sequence ID" value="KAG9443486.1"/>
    <property type="molecule type" value="Genomic_DNA"/>
</dbReference>
<keyword evidence="1" id="KW-0812">Transmembrane</keyword>
<reference evidence="2 3" key="1">
    <citation type="submission" date="2021-07" db="EMBL/GenBank/DDBJ databases">
        <title>The Aristolochia fimbriata genome: insights into angiosperm evolution, floral development and chemical biosynthesis.</title>
        <authorList>
            <person name="Jiao Y."/>
        </authorList>
    </citation>
    <scope>NUCLEOTIDE SEQUENCE [LARGE SCALE GENOMIC DNA]</scope>
    <source>
        <strain evidence="2">IBCAS-2021</strain>
        <tissue evidence="2">Leaf</tissue>
    </source>
</reference>
<proteinExistence type="predicted"/>
<name>A0AAV7E6M6_ARIFI</name>